<sequence length="342" mass="37902">MSIDKDLPERLMEGRAPGDLFGQTGIWAELTKALAERALSTEMDVHLDEERADDVPEGRNQTANRRNGSSQKTVTTDSGKVVLDIPRDRNGTFDPVLIAKYQRLPEFDRKIISMYARGMTTRESSLWSRHGSRPMADGHIEEIYGVEASPSLICAITDAVMEEVTAWQNRPLEPCYPIVFMDAIRVNIRSDGAISNKAVFVALAVLPDGTRDVLGQGSQRSAQPWRPGHPHRRRGRAEGFSTGHRGGLSPDTDTDLHRPPVAPFHELRQLQGPQGRRRRPQGDLHSRRRLRGGNGSDRVRGQGSGKTVSSDRAKLATGLERGHPIPRLPPRSAQADLHHACH</sequence>
<comment type="function">
    <text evidence="1 6">Required for the transposition of the insertion element.</text>
</comment>
<feature type="compositionally biased region" description="Polar residues" evidence="7">
    <location>
        <begin position="59"/>
        <end position="77"/>
    </location>
</feature>
<evidence type="ECO:0000256" key="6">
    <source>
        <dbReference type="RuleBase" id="RU365089"/>
    </source>
</evidence>
<evidence type="ECO:0000256" key="1">
    <source>
        <dbReference type="ARBA" id="ARBA00002190"/>
    </source>
</evidence>
<evidence type="ECO:0000256" key="3">
    <source>
        <dbReference type="ARBA" id="ARBA00022578"/>
    </source>
</evidence>
<dbReference type="InterPro" id="IPR001207">
    <property type="entry name" value="Transposase_mutator"/>
</dbReference>
<dbReference type="EMBL" id="FWFS01000022">
    <property type="protein sequence ID" value="SLN71107.1"/>
    <property type="molecule type" value="Genomic_DNA"/>
</dbReference>
<feature type="compositionally biased region" description="Basic and acidic residues" evidence="7">
    <location>
        <begin position="46"/>
        <end position="57"/>
    </location>
</feature>
<comment type="similarity">
    <text evidence="2 6">Belongs to the transposase mutator family.</text>
</comment>
<gene>
    <name evidence="8" type="ORF">AQS8620_03376</name>
</gene>
<dbReference type="AlphaFoldDB" id="A0A1Y5TSL7"/>
<feature type="region of interest" description="Disordered" evidence="7">
    <location>
        <begin position="214"/>
        <end position="342"/>
    </location>
</feature>
<keyword evidence="3 6" id="KW-0815">Transposition</keyword>
<keyword evidence="6" id="KW-0814">Transposable element</keyword>
<dbReference type="GO" id="GO:0004803">
    <property type="term" value="F:transposase activity"/>
    <property type="evidence" value="ECO:0007669"/>
    <property type="project" value="UniProtKB-UniRule"/>
</dbReference>
<dbReference type="Proteomes" id="UP000193862">
    <property type="component" value="Unassembled WGS sequence"/>
</dbReference>
<feature type="region of interest" description="Disordered" evidence="7">
    <location>
        <begin position="46"/>
        <end position="77"/>
    </location>
</feature>
<organism evidence="8 9">
    <name type="scientific">Aquimixticola soesokkakensis</name>
    <dbReference type="NCBI Taxonomy" id="1519096"/>
    <lineage>
        <taxon>Bacteria</taxon>
        <taxon>Pseudomonadati</taxon>
        <taxon>Pseudomonadota</taxon>
        <taxon>Alphaproteobacteria</taxon>
        <taxon>Rhodobacterales</taxon>
        <taxon>Paracoccaceae</taxon>
        <taxon>Aquimixticola</taxon>
    </lineage>
</organism>
<accession>A0A1Y5TSL7</accession>
<dbReference type="PANTHER" id="PTHR33217">
    <property type="entry name" value="TRANSPOSASE FOR INSERTION SEQUENCE ELEMENT IS1081"/>
    <property type="match status" value="1"/>
</dbReference>
<evidence type="ECO:0000256" key="4">
    <source>
        <dbReference type="ARBA" id="ARBA00023125"/>
    </source>
</evidence>
<evidence type="ECO:0000313" key="9">
    <source>
        <dbReference type="Proteomes" id="UP000193862"/>
    </source>
</evidence>
<protein>
    <recommendedName>
        <fullName evidence="6">Mutator family transposase</fullName>
    </recommendedName>
</protein>
<keyword evidence="4 6" id="KW-0238">DNA-binding</keyword>
<reference evidence="8 9" key="1">
    <citation type="submission" date="2017-03" db="EMBL/GenBank/DDBJ databases">
        <authorList>
            <person name="Afonso C.L."/>
            <person name="Miller P.J."/>
            <person name="Scott M.A."/>
            <person name="Spackman E."/>
            <person name="Goraichik I."/>
            <person name="Dimitrov K.M."/>
            <person name="Suarez D.L."/>
            <person name="Swayne D.E."/>
        </authorList>
    </citation>
    <scope>NUCLEOTIDE SEQUENCE [LARGE SCALE GENOMIC DNA]</scope>
    <source>
        <strain evidence="8 9">CECT 8620</strain>
    </source>
</reference>
<keyword evidence="9" id="KW-1185">Reference proteome</keyword>
<name>A0A1Y5TSL7_9RHOB</name>
<evidence type="ECO:0000256" key="2">
    <source>
        <dbReference type="ARBA" id="ARBA00010961"/>
    </source>
</evidence>
<dbReference type="Pfam" id="PF00872">
    <property type="entry name" value="Transposase_mut"/>
    <property type="match status" value="1"/>
</dbReference>
<dbReference type="GO" id="GO:0003677">
    <property type="term" value="F:DNA binding"/>
    <property type="evidence" value="ECO:0007669"/>
    <property type="project" value="UniProtKB-UniRule"/>
</dbReference>
<evidence type="ECO:0000313" key="8">
    <source>
        <dbReference type="EMBL" id="SLN71107.1"/>
    </source>
</evidence>
<keyword evidence="5 6" id="KW-0233">DNA recombination</keyword>
<dbReference type="PANTHER" id="PTHR33217:SF5">
    <property type="entry name" value="MUTATOR FAMILY TRANSPOSASE"/>
    <property type="match status" value="1"/>
</dbReference>
<proteinExistence type="inferred from homology"/>
<dbReference type="GO" id="GO:0006313">
    <property type="term" value="P:DNA transposition"/>
    <property type="evidence" value="ECO:0007669"/>
    <property type="project" value="UniProtKB-UniRule"/>
</dbReference>
<evidence type="ECO:0000256" key="7">
    <source>
        <dbReference type="SAM" id="MobiDB-lite"/>
    </source>
</evidence>
<evidence type="ECO:0000256" key="5">
    <source>
        <dbReference type="ARBA" id="ARBA00023172"/>
    </source>
</evidence>